<dbReference type="NCBIfam" id="NF001454">
    <property type="entry name" value="PRK00315.1"/>
    <property type="match status" value="1"/>
</dbReference>
<keyword evidence="1 11" id="KW-0813">Transport</keyword>
<sequence length="198" mass="20031">MSLTVTNLLRQARTGLLLLLAATLVLGVAYPLAVFAVGRLTPGRADGQLVSAGGAPVGSRLLGQAFTGDEWFHPRPSAAGDGYDPTASGASNLGPESTDLLATVEERRAAVAAADGTDPAAVAPDALTASGSGLDPDISPEYARQQVARVAQARGLSTAQVDGLVAQHTAGRQLGFLGEPTVNVLALNLALRDLAARG</sequence>
<keyword evidence="7 11" id="KW-0630">Potassium</keyword>
<dbReference type="EMBL" id="JACCBB010000001">
    <property type="protein sequence ID" value="NYD23854.1"/>
    <property type="molecule type" value="Genomic_DNA"/>
</dbReference>
<dbReference type="Proteomes" id="UP000521922">
    <property type="component" value="Unassembled WGS sequence"/>
</dbReference>
<name>A0A7Y9DNH8_9ACTN</name>
<feature type="compositionally biased region" description="Low complexity" evidence="12">
    <location>
        <begin position="115"/>
        <end position="126"/>
    </location>
</feature>
<keyword evidence="10 11" id="KW-0472">Membrane</keyword>
<dbReference type="HAMAP" id="MF_00276">
    <property type="entry name" value="KdpC"/>
    <property type="match status" value="1"/>
</dbReference>
<comment type="similarity">
    <text evidence="11">Belongs to the KdpC family.</text>
</comment>
<protein>
    <recommendedName>
        <fullName evidence="11">Potassium-transporting ATPase KdpC subunit</fullName>
    </recommendedName>
    <alternativeName>
        <fullName evidence="11">ATP phosphohydrolase [potassium-transporting] C chain</fullName>
    </alternativeName>
    <alternativeName>
        <fullName evidence="11">Potassium-binding and translocating subunit C</fullName>
    </alternativeName>
    <alternativeName>
        <fullName evidence="11">Potassium-translocating ATPase C chain</fullName>
    </alternativeName>
</protein>
<keyword evidence="9 11" id="KW-0406">Ion transport</keyword>
<accession>A0A7Y9DNH8</accession>
<comment type="subcellular location">
    <subcellularLocation>
        <location evidence="11">Cell membrane</location>
        <topology evidence="11">Single-pass membrane protein</topology>
    </subcellularLocation>
</comment>
<evidence type="ECO:0000256" key="3">
    <source>
        <dbReference type="ARBA" id="ARBA00022538"/>
    </source>
</evidence>
<evidence type="ECO:0000256" key="2">
    <source>
        <dbReference type="ARBA" id="ARBA00022475"/>
    </source>
</evidence>
<dbReference type="PANTHER" id="PTHR30042">
    <property type="entry name" value="POTASSIUM-TRANSPORTING ATPASE C CHAIN"/>
    <property type="match status" value="1"/>
</dbReference>
<keyword evidence="6 11" id="KW-0067">ATP-binding</keyword>
<feature type="region of interest" description="Disordered" evidence="12">
    <location>
        <begin position="73"/>
        <end position="94"/>
    </location>
</feature>
<dbReference type="PANTHER" id="PTHR30042:SF2">
    <property type="entry name" value="POTASSIUM-TRANSPORTING ATPASE KDPC SUBUNIT"/>
    <property type="match status" value="1"/>
</dbReference>
<evidence type="ECO:0000256" key="7">
    <source>
        <dbReference type="ARBA" id="ARBA00022958"/>
    </source>
</evidence>
<evidence type="ECO:0000256" key="8">
    <source>
        <dbReference type="ARBA" id="ARBA00022989"/>
    </source>
</evidence>
<evidence type="ECO:0000256" key="10">
    <source>
        <dbReference type="ARBA" id="ARBA00023136"/>
    </source>
</evidence>
<reference evidence="13 14" key="1">
    <citation type="submission" date="2020-07" db="EMBL/GenBank/DDBJ databases">
        <title>Sequencing the genomes of 1000 actinobacteria strains.</title>
        <authorList>
            <person name="Klenk H.-P."/>
        </authorList>
    </citation>
    <scope>NUCLEOTIDE SEQUENCE [LARGE SCALE GENOMIC DNA]</scope>
    <source>
        <strain evidence="13 14">DSM 7487</strain>
    </source>
</reference>
<keyword evidence="3 11" id="KW-0633">Potassium transport</keyword>
<proteinExistence type="inferred from homology"/>
<evidence type="ECO:0000256" key="6">
    <source>
        <dbReference type="ARBA" id="ARBA00022840"/>
    </source>
</evidence>
<dbReference type="AlphaFoldDB" id="A0A7Y9DNH8"/>
<evidence type="ECO:0000256" key="1">
    <source>
        <dbReference type="ARBA" id="ARBA00022448"/>
    </source>
</evidence>
<evidence type="ECO:0000256" key="4">
    <source>
        <dbReference type="ARBA" id="ARBA00022692"/>
    </source>
</evidence>
<dbReference type="PIRSF" id="PIRSF001296">
    <property type="entry name" value="K_ATPase_KdpC"/>
    <property type="match status" value="1"/>
</dbReference>
<evidence type="ECO:0000313" key="13">
    <source>
        <dbReference type="EMBL" id="NYD23854.1"/>
    </source>
</evidence>
<keyword evidence="2 11" id="KW-1003">Cell membrane</keyword>
<comment type="caution">
    <text evidence="13">The sequence shown here is derived from an EMBL/GenBank/DDBJ whole genome shotgun (WGS) entry which is preliminary data.</text>
</comment>
<evidence type="ECO:0000256" key="5">
    <source>
        <dbReference type="ARBA" id="ARBA00022741"/>
    </source>
</evidence>
<organism evidence="13 14">
    <name type="scientific">Kineococcus aurantiacus</name>
    <dbReference type="NCBI Taxonomy" id="37633"/>
    <lineage>
        <taxon>Bacteria</taxon>
        <taxon>Bacillati</taxon>
        <taxon>Actinomycetota</taxon>
        <taxon>Actinomycetes</taxon>
        <taxon>Kineosporiales</taxon>
        <taxon>Kineosporiaceae</taxon>
        <taxon>Kineococcus</taxon>
    </lineage>
</organism>
<feature type="region of interest" description="Disordered" evidence="12">
    <location>
        <begin position="115"/>
        <end position="137"/>
    </location>
</feature>
<dbReference type="GO" id="GO:0008556">
    <property type="term" value="F:P-type potassium transmembrane transporter activity"/>
    <property type="evidence" value="ECO:0007669"/>
    <property type="project" value="InterPro"/>
</dbReference>
<dbReference type="GO" id="GO:0005886">
    <property type="term" value="C:plasma membrane"/>
    <property type="evidence" value="ECO:0007669"/>
    <property type="project" value="UniProtKB-SubCell"/>
</dbReference>
<dbReference type="GO" id="GO:0005524">
    <property type="term" value="F:ATP binding"/>
    <property type="evidence" value="ECO:0007669"/>
    <property type="project" value="UniProtKB-UniRule"/>
</dbReference>
<comment type="subunit">
    <text evidence="11">The system is composed of three essential subunits: KdpA, KdpB and KdpC.</text>
</comment>
<gene>
    <name evidence="11" type="primary">kdpC</name>
    <name evidence="13" type="ORF">BJ968_003394</name>
</gene>
<evidence type="ECO:0000313" key="14">
    <source>
        <dbReference type="Proteomes" id="UP000521922"/>
    </source>
</evidence>
<dbReference type="Pfam" id="PF02669">
    <property type="entry name" value="KdpC"/>
    <property type="match status" value="1"/>
</dbReference>
<keyword evidence="5 11" id="KW-0547">Nucleotide-binding</keyword>
<keyword evidence="4 11" id="KW-0812">Transmembrane</keyword>
<dbReference type="NCBIfam" id="TIGR00681">
    <property type="entry name" value="kdpC"/>
    <property type="match status" value="1"/>
</dbReference>
<dbReference type="RefSeq" id="WP_179753876.1">
    <property type="nucleotide sequence ID" value="NZ_BAAAGN010000003.1"/>
</dbReference>
<comment type="function">
    <text evidence="11">Part of the high-affinity ATP-driven potassium transport (or Kdp) system, which catalyzes the hydrolysis of ATP coupled with the electrogenic transport of potassium into the cytoplasm. This subunit acts as a catalytic chaperone that increases the ATP-binding affinity of the ATP-hydrolyzing subunit KdpB by the formation of a transient KdpB/KdpC/ATP ternary complex.</text>
</comment>
<evidence type="ECO:0000256" key="12">
    <source>
        <dbReference type="SAM" id="MobiDB-lite"/>
    </source>
</evidence>
<dbReference type="InterPro" id="IPR003820">
    <property type="entry name" value="KdpC"/>
</dbReference>
<keyword evidence="14" id="KW-1185">Reference proteome</keyword>
<evidence type="ECO:0000256" key="11">
    <source>
        <dbReference type="HAMAP-Rule" id="MF_00276"/>
    </source>
</evidence>
<evidence type="ECO:0000256" key="9">
    <source>
        <dbReference type="ARBA" id="ARBA00023065"/>
    </source>
</evidence>
<keyword evidence="8 11" id="KW-1133">Transmembrane helix</keyword>